<keyword evidence="20" id="KW-0175">Coiled coil</keyword>
<comment type="subunit">
    <text evidence="15">At low DSF concentrations, interacts with RpfF.</text>
</comment>
<dbReference type="CDD" id="cd17546">
    <property type="entry name" value="REC_hyHK_CKI1_RcsC-like"/>
    <property type="match status" value="1"/>
</dbReference>
<dbReference type="KEGG" id="sted:SPTER_31540"/>
<keyword evidence="26" id="KW-1185">Reference proteome</keyword>
<keyword evidence="5" id="KW-1003">Cell membrane</keyword>
<evidence type="ECO:0000256" key="3">
    <source>
        <dbReference type="ARBA" id="ARBA00006402"/>
    </source>
</evidence>
<evidence type="ECO:0000256" key="21">
    <source>
        <dbReference type="SAM" id="Phobius"/>
    </source>
</evidence>
<keyword evidence="10 25" id="KW-0418">Kinase</keyword>
<dbReference type="RefSeq" id="WP_144351200.1">
    <property type="nucleotide sequence ID" value="NZ_CP036259.1"/>
</dbReference>
<dbReference type="CDD" id="cd16922">
    <property type="entry name" value="HATPase_EvgS-ArcB-TorS-like"/>
    <property type="match status" value="1"/>
</dbReference>
<feature type="coiled-coil region" evidence="20">
    <location>
        <begin position="280"/>
        <end position="307"/>
    </location>
</feature>
<dbReference type="SMART" id="SM00448">
    <property type="entry name" value="REC"/>
    <property type="match status" value="1"/>
</dbReference>
<dbReference type="GO" id="GO:0000155">
    <property type="term" value="F:phosphorelay sensor kinase activity"/>
    <property type="evidence" value="ECO:0007669"/>
    <property type="project" value="InterPro"/>
</dbReference>
<evidence type="ECO:0000256" key="5">
    <source>
        <dbReference type="ARBA" id="ARBA00022475"/>
    </source>
</evidence>
<dbReference type="Gene3D" id="3.30.565.10">
    <property type="entry name" value="Histidine kinase-like ATPase, C-terminal domain"/>
    <property type="match status" value="1"/>
</dbReference>
<evidence type="ECO:0000256" key="8">
    <source>
        <dbReference type="ARBA" id="ARBA00022692"/>
    </source>
</evidence>
<organism evidence="25 26">
    <name type="scientific">Sporomusa termitida</name>
    <dbReference type="NCBI Taxonomy" id="2377"/>
    <lineage>
        <taxon>Bacteria</taxon>
        <taxon>Bacillati</taxon>
        <taxon>Bacillota</taxon>
        <taxon>Negativicutes</taxon>
        <taxon>Selenomonadales</taxon>
        <taxon>Sporomusaceae</taxon>
        <taxon>Sporomusa</taxon>
    </lineage>
</organism>
<dbReference type="InterPro" id="IPR001789">
    <property type="entry name" value="Sig_transdc_resp-reg_receiver"/>
</dbReference>
<dbReference type="SUPFAM" id="SSF47226">
    <property type="entry name" value="Histidine-containing phosphotransfer domain, HPT domain"/>
    <property type="match status" value="1"/>
</dbReference>
<feature type="domain" description="Histidine kinase" evidence="22">
    <location>
        <begin position="307"/>
        <end position="528"/>
    </location>
</feature>
<evidence type="ECO:0000256" key="18">
    <source>
        <dbReference type="PROSITE-ProRule" id="PRU00110"/>
    </source>
</evidence>
<feature type="modified residue" description="4-aspartylphosphate" evidence="19">
    <location>
        <position position="599"/>
    </location>
</feature>
<dbReference type="EMBL" id="CP036259">
    <property type="protein sequence ID" value="QDR81742.1"/>
    <property type="molecule type" value="Genomic_DNA"/>
</dbReference>
<dbReference type="FunFam" id="3.30.565.10:FF:000010">
    <property type="entry name" value="Sensor histidine kinase RcsC"/>
    <property type="match status" value="1"/>
</dbReference>
<evidence type="ECO:0000256" key="20">
    <source>
        <dbReference type="SAM" id="Coils"/>
    </source>
</evidence>
<evidence type="ECO:0000256" key="16">
    <source>
        <dbReference type="ARBA" id="ARBA00068150"/>
    </source>
</evidence>
<evidence type="ECO:0000259" key="22">
    <source>
        <dbReference type="PROSITE" id="PS50109"/>
    </source>
</evidence>
<dbReference type="InterPro" id="IPR011006">
    <property type="entry name" value="CheY-like_superfamily"/>
</dbReference>
<evidence type="ECO:0000256" key="6">
    <source>
        <dbReference type="ARBA" id="ARBA00022553"/>
    </source>
</evidence>
<dbReference type="FunFam" id="1.10.287.130:FF:000002">
    <property type="entry name" value="Two-component osmosensing histidine kinase"/>
    <property type="match status" value="1"/>
</dbReference>
<dbReference type="Pfam" id="PF01627">
    <property type="entry name" value="Hpt"/>
    <property type="match status" value="1"/>
</dbReference>
<evidence type="ECO:0000259" key="24">
    <source>
        <dbReference type="PROSITE" id="PS50894"/>
    </source>
</evidence>
<protein>
    <recommendedName>
        <fullName evidence="17">Circadian input-output histidine kinase CikA</fullName>
        <ecNumber evidence="4">2.7.13.3</ecNumber>
    </recommendedName>
    <alternativeName>
        <fullName evidence="16">Sensory/regulatory protein RpfC</fullName>
    </alternativeName>
</protein>
<dbReference type="SUPFAM" id="SSF55874">
    <property type="entry name" value="ATPase domain of HSP90 chaperone/DNA topoisomerase II/histidine kinase"/>
    <property type="match status" value="1"/>
</dbReference>
<dbReference type="InterPro" id="IPR036097">
    <property type="entry name" value="HisK_dim/P_sf"/>
</dbReference>
<evidence type="ECO:0000256" key="2">
    <source>
        <dbReference type="ARBA" id="ARBA00004651"/>
    </source>
</evidence>
<evidence type="ECO:0000256" key="14">
    <source>
        <dbReference type="ARBA" id="ARBA00023136"/>
    </source>
</evidence>
<evidence type="ECO:0000256" key="9">
    <source>
        <dbReference type="ARBA" id="ARBA00022741"/>
    </source>
</evidence>
<evidence type="ECO:0000256" key="19">
    <source>
        <dbReference type="PROSITE-ProRule" id="PRU00169"/>
    </source>
</evidence>
<evidence type="ECO:0000256" key="11">
    <source>
        <dbReference type="ARBA" id="ARBA00022840"/>
    </source>
</evidence>
<dbReference type="InterPro" id="IPR003661">
    <property type="entry name" value="HisK_dim/P_dom"/>
</dbReference>
<evidence type="ECO:0000259" key="23">
    <source>
        <dbReference type="PROSITE" id="PS50110"/>
    </source>
</evidence>
<keyword evidence="12 21" id="KW-1133">Transmembrane helix</keyword>
<dbReference type="PRINTS" id="PR00344">
    <property type="entry name" value="BCTRLSENSOR"/>
</dbReference>
<sequence>MPAKFIIRQSTLSALLLVIFLFIALLLGGSVIYMNISIQDEQTAEKRRTEFKQLGINLAAASDYLTDEARKYAVTTDAIHMYKYWEEINQTKTRDYVIARLGELDSPNAEMELLAEAKKNSDALVETEKESMRLVLEAQGAAESEMPPAVAHFQLTAEDKKLNAAEKLARARDIMFDNKYDLDKQSIMQPIAQFQDIMNARLEAELSAARDRTEKAALLQVVLAVIIIGAVAALLRLFFTQVNRPIQNYNEVLTGFSLDDEHFRLVPDGSRELRLLADTFNNLFTSMKAAKEEAEQANKAKSEFLAHMSHEIRTPLHTVIGYNYLLGSTTLTPKQQEYSGNISKAATGLLAIISEILDFSKIEAQRMTLEAVEFDLYDTVEELCSMVEVEARQKGLMFNREIQSAVPRYVKGDMVKLKQVILNLLANSVKFTQQGSIGIFLELIENEGEHIVLGVSVTDTGIGISPEQQQRLFNAFTQGDASTSRKYGGTGLGLAIARKMVELMSGSITVHSAVGQGSCFSFAVPLAAVAQLSCHRTAAAGNKKIMIEKRILLVEDNLINLQMTKEILETFGFTVDTAPSGRMALAWLGQATYDAILLDIRMPEMDGYETARRIIAATGEKCPPLVALSADAVQGVEEQARQAGFSGYLTKPLEVARLIEVLQTHLALPPASGSGAATAGEQSNNAACLDAASAVARLGGKKAAYKQLLKRFVGHGGDADTLATQIATGDFAGAKLLVHTLKGTAANIGATRLTQVCCQVEQALSQENDQALRLATENLAIVLAETCLGAIEYATAITEPAANTMPAGQGTDLDDILDKIAQLLEAGDAEACSLFAQSQAILQTGMGSDAYWQIYKTIQAYDFAEAYNQLKAIRGHQ</sequence>
<reference evidence="25 26" key="1">
    <citation type="submission" date="2019-02" db="EMBL/GenBank/DDBJ databases">
        <title>Closed genome of Sporomusa termitida DSM 4440.</title>
        <authorList>
            <person name="Poehlein A."/>
            <person name="Daniel R."/>
        </authorList>
    </citation>
    <scope>NUCLEOTIDE SEQUENCE [LARGE SCALE GENOMIC DNA]</scope>
    <source>
        <strain evidence="25 26">DSM 4440</strain>
    </source>
</reference>
<comment type="subcellular location">
    <subcellularLocation>
        <location evidence="2">Cell membrane</location>
        <topology evidence="2">Multi-pass membrane protein</topology>
    </subcellularLocation>
</comment>
<keyword evidence="8 21" id="KW-0812">Transmembrane</keyword>
<evidence type="ECO:0000256" key="15">
    <source>
        <dbReference type="ARBA" id="ARBA00064003"/>
    </source>
</evidence>
<dbReference type="Gene3D" id="1.10.287.130">
    <property type="match status" value="1"/>
</dbReference>
<dbReference type="Pfam" id="PF00072">
    <property type="entry name" value="Response_reg"/>
    <property type="match status" value="1"/>
</dbReference>
<dbReference type="InterPro" id="IPR004358">
    <property type="entry name" value="Sig_transdc_His_kin-like_C"/>
</dbReference>
<dbReference type="SUPFAM" id="SSF47384">
    <property type="entry name" value="Homodimeric domain of signal transducing histidine kinase"/>
    <property type="match status" value="1"/>
</dbReference>
<accession>A0A517DWL9</accession>
<feature type="transmembrane region" description="Helical" evidence="21">
    <location>
        <begin position="12"/>
        <end position="38"/>
    </location>
</feature>
<evidence type="ECO:0000256" key="7">
    <source>
        <dbReference type="ARBA" id="ARBA00022679"/>
    </source>
</evidence>
<proteinExistence type="inferred from homology"/>
<dbReference type="PROSITE" id="PS50110">
    <property type="entry name" value="RESPONSE_REGULATORY"/>
    <property type="match status" value="1"/>
</dbReference>
<evidence type="ECO:0000256" key="12">
    <source>
        <dbReference type="ARBA" id="ARBA00022989"/>
    </source>
</evidence>
<dbReference type="GO" id="GO:0005524">
    <property type="term" value="F:ATP binding"/>
    <property type="evidence" value="ECO:0007669"/>
    <property type="project" value="UniProtKB-KW"/>
</dbReference>
<comment type="similarity">
    <text evidence="3">In the N-terminal section; belongs to the phytochrome family.</text>
</comment>
<dbReference type="SUPFAM" id="SSF52172">
    <property type="entry name" value="CheY-like"/>
    <property type="match status" value="1"/>
</dbReference>
<dbReference type="CDD" id="cd00082">
    <property type="entry name" value="HisKA"/>
    <property type="match status" value="1"/>
</dbReference>
<dbReference type="AlphaFoldDB" id="A0A517DWL9"/>
<feature type="transmembrane region" description="Helical" evidence="21">
    <location>
        <begin position="217"/>
        <end position="239"/>
    </location>
</feature>
<dbReference type="GO" id="GO:0005886">
    <property type="term" value="C:plasma membrane"/>
    <property type="evidence" value="ECO:0007669"/>
    <property type="project" value="UniProtKB-SubCell"/>
</dbReference>
<evidence type="ECO:0000256" key="4">
    <source>
        <dbReference type="ARBA" id="ARBA00012438"/>
    </source>
</evidence>
<evidence type="ECO:0000313" key="25">
    <source>
        <dbReference type="EMBL" id="QDR81742.1"/>
    </source>
</evidence>
<evidence type="ECO:0000256" key="1">
    <source>
        <dbReference type="ARBA" id="ARBA00000085"/>
    </source>
</evidence>
<feature type="domain" description="Response regulatory" evidence="23">
    <location>
        <begin position="550"/>
        <end position="666"/>
    </location>
</feature>
<dbReference type="SMART" id="SM00388">
    <property type="entry name" value="HisKA"/>
    <property type="match status" value="1"/>
</dbReference>
<feature type="domain" description="HPt" evidence="24">
    <location>
        <begin position="700"/>
        <end position="801"/>
    </location>
</feature>
<name>A0A517DWL9_9FIRM</name>
<evidence type="ECO:0000256" key="10">
    <source>
        <dbReference type="ARBA" id="ARBA00022777"/>
    </source>
</evidence>
<dbReference type="CDD" id="cd00088">
    <property type="entry name" value="HPT"/>
    <property type="match status" value="1"/>
</dbReference>
<dbReference type="PANTHER" id="PTHR45339:SF1">
    <property type="entry name" value="HYBRID SIGNAL TRANSDUCTION HISTIDINE KINASE J"/>
    <property type="match status" value="1"/>
</dbReference>
<evidence type="ECO:0000256" key="13">
    <source>
        <dbReference type="ARBA" id="ARBA00023012"/>
    </source>
</evidence>
<keyword evidence="9" id="KW-0547">Nucleotide-binding</keyword>
<dbReference type="PROSITE" id="PS50894">
    <property type="entry name" value="HPT"/>
    <property type="match status" value="1"/>
</dbReference>
<keyword evidence="7 25" id="KW-0808">Transferase</keyword>
<dbReference type="OrthoDB" id="9805486at2"/>
<keyword evidence="6 19" id="KW-0597">Phosphoprotein</keyword>
<comment type="catalytic activity">
    <reaction evidence="1">
        <text>ATP + protein L-histidine = ADP + protein N-phospho-L-histidine.</text>
        <dbReference type="EC" id="2.7.13.3"/>
    </reaction>
</comment>
<dbReference type="InterPro" id="IPR036890">
    <property type="entry name" value="HATPase_C_sf"/>
</dbReference>
<dbReference type="SMART" id="SM00387">
    <property type="entry name" value="HATPase_c"/>
    <property type="match status" value="1"/>
</dbReference>
<keyword evidence="11" id="KW-0067">ATP-binding</keyword>
<gene>
    <name evidence="25" type="primary">rcsC_5</name>
    <name evidence="25" type="ORF">SPTER_31540</name>
</gene>
<evidence type="ECO:0000256" key="17">
    <source>
        <dbReference type="ARBA" id="ARBA00074306"/>
    </source>
</evidence>
<dbReference type="Gene3D" id="1.20.120.160">
    <property type="entry name" value="HPT domain"/>
    <property type="match status" value="1"/>
</dbReference>
<evidence type="ECO:0000313" key="26">
    <source>
        <dbReference type="Proteomes" id="UP000320776"/>
    </source>
</evidence>
<dbReference type="EC" id="2.7.13.3" evidence="4"/>
<keyword evidence="13" id="KW-0902">Two-component regulatory system</keyword>
<keyword evidence="14 21" id="KW-0472">Membrane</keyword>
<dbReference type="PROSITE" id="PS50109">
    <property type="entry name" value="HIS_KIN"/>
    <property type="match status" value="1"/>
</dbReference>
<dbReference type="InterPro" id="IPR036641">
    <property type="entry name" value="HPT_dom_sf"/>
</dbReference>
<dbReference type="PANTHER" id="PTHR45339">
    <property type="entry name" value="HYBRID SIGNAL TRANSDUCTION HISTIDINE KINASE J"/>
    <property type="match status" value="1"/>
</dbReference>
<dbReference type="Proteomes" id="UP000320776">
    <property type="component" value="Chromosome"/>
</dbReference>
<feature type="modified residue" description="Phosphohistidine" evidence="18">
    <location>
        <position position="739"/>
    </location>
</feature>
<dbReference type="Pfam" id="PF02518">
    <property type="entry name" value="HATPase_c"/>
    <property type="match status" value="1"/>
</dbReference>
<dbReference type="InterPro" id="IPR003594">
    <property type="entry name" value="HATPase_dom"/>
</dbReference>
<dbReference type="InterPro" id="IPR005467">
    <property type="entry name" value="His_kinase_dom"/>
</dbReference>
<dbReference type="InterPro" id="IPR008207">
    <property type="entry name" value="Sig_transdc_His_kin_Hpt_dom"/>
</dbReference>
<dbReference type="Pfam" id="PF00512">
    <property type="entry name" value="HisKA"/>
    <property type="match status" value="1"/>
</dbReference>
<dbReference type="Gene3D" id="3.40.50.2300">
    <property type="match status" value="1"/>
</dbReference>